<evidence type="ECO:0000313" key="2">
    <source>
        <dbReference type="EMBL" id="KPW43629.1"/>
    </source>
</evidence>
<dbReference type="AlphaFoldDB" id="A0A0P9NJ83"/>
<dbReference type="Proteomes" id="UP000050425">
    <property type="component" value="Unassembled WGS sequence"/>
</dbReference>
<dbReference type="EMBL" id="LJPT01000174">
    <property type="protein sequence ID" value="KPW43629.1"/>
    <property type="molecule type" value="Genomic_DNA"/>
</dbReference>
<evidence type="ECO:0000313" key="3">
    <source>
        <dbReference type="Proteomes" id="UP000050425"/>
    </source>
</evidence>
<organism evidence="2 3">
    <name type="scientific">Pseudomonas syringae pv. antirrhini</name>
    <dbReference type="NCBI Taxonomy" id="251702"/>
    <lineage>
        <taxon>Bacteria</taxon>
        <taxon>Pseudomonadati</taxon>
        <taxon>Pseudomonadota</taxon>
        <taxon>Gammaproteobacteria</taxon>
        <taxon>Pseudomonadales</taxon>
        <taxon>Pseudomonadaceae</taxon>
        <taxon>Pseudomonas</taxon>
    </lineage>
</organism>
<evidence type="ECO:0000256" key="1">
    <source>
        <dbReference type="SAM" id="MobiDB-lite"/>
    </source>
</evidence>
<protein>
    <submittedName>
        <fullName evidence="2">Uncharacterized protein</fullName>
    </submittedName>
</protein>
<comment type="caution">
    <text evidence="2">The sequence shown here is derived from an EMBL/GenBank/DDBJ whole genome shotgun (WGS) entry which is preliminary data.</text>
</comment>
<feature type="compositionally biased region" description="Basic and acidic residues" evidence="1">
    <location>
        <begin position="19"/>
        <end position="38"/>
    </location>
</feature>
<gene>
    <name evidence="2" type="ORF">ALO88_101989</name>
</gene>
<sequence length="51" mass="5767">MPRNDADALAYRMGALIADTRHGEQQHHQHGKPTDHSLKNGHGYPLLFLLH</sequence>
<reference evidence="2 3" key="1">
    <citation type="submission" date="2015-09" db="EMBL/GenBank/DDBJ databases">
        <title>Genome announcement of multiple Pseudomonas syringae strains.</title>
        <authorList>
            <person name="Thakur S."/>
            <person name="Wang P.W."/>
            <person name="Gong Y."/>
            <person name="Weir B.S."/>
            <person name="Guttman D.S."/>
        </authorList>
    </citation>
    <scope>NUCLEOTIDE SEQUENCE [LARGE SCALE GENOMIC DNA]</scope>
    <source>
        <strain evidence="2 3">ICMP4303</strain>
    </source>
</reference>
<feature type="region of interest" description="Disordered" evidence="1">
    <location>
        <begin position="19"/>
        <end position="41"/>
    </location>
</feature>
<proteinExistence type="predicted"/>
<accession>A0A0P9NJ83</accession>
<name>A0A0P9NJ83_9PSED</name>